<protein>
    <recommendedName>
        <fullName evidence="3">N-acetyl-D-glucosamine kinase</fullName>
        <ecNumber evidence="2">2.7.1.59</ecNumber>
    </recommendedName>
    <alternativeName>
        <fullName evidence="4">GlcNAc kinase</fullName>
    </alternativeName>
</protein>
<evidence type="ECO:0000256" key="1">
    <source>
        <dbReference type="ARBA" id="ARBA00006198"/>
    </source>
</evidence>
<evidence type="ECO:0000259" key="5">
    <source>
        <dbReference type="Pfam" id="PF01869"/>
    </source>
</evidence>
<evidence type="ECO:0000313" key="7">
    <source>
        <dbReference type="Proteomes" id="UP001172457"/>
    </source>
</evidence>
<sequence length="426" mass="46578">MKRYRNGEIWDFEQELSGETGCGQKLILGLDGGTTNTVCICMPVIRFAPNHHSSDPPPVYARAVAGCSNHNSVGETAARETLEQVMAEALSKSGSTRTAVRAVCLAVSGVNHPTDQQRILDWLRDIFPKDVEFFVENDSVAALASGTMGKLHGCVLIAGTGTIAYGYTEDGREARASGAGPILGDWGRYDLQTFKGHLVRRMEFNGIGFHRRNLTLKELEWNLTTHLVGRNPITSLKPRNDEFLNLWNSKDSINGYGIAAKALTAVIRAYDGRGPQTMLTRTILHELQYSSPDELIGWTYADPSWARIATLVPVVVSCAEAGDQVANDILLHAVQELASSVKAVVHRLGLCGKDGNDTFPLVMVGGVLEANRRWDIGKEVTSCIAKDFPGMLPIRPKVEPAVGAALLAWNYLIEQSQQYHSEADYN</sequence>
<reference evidence="6" key="1">
    <citation type="submission" date="2023-03" db="EMBL/GenBank/DDBJ databases">
        <title>Chromosome-scale reference genome and RAD-based genetic map of yellow starthistle (Centaurea solstitialis) reveal putative structural variation and QTLs associated with invader traits.</title>
        <authorList>
            <person name="Reatini B."/>
            <person name="Cang F.A."/>
            <person name="Jiang Q."/>
            <person name="Mckibben M.T.W."/>
            <person name="Barker M.S."/>
            <person name="Rieseberg L.H."/>
            <person name="Dlugosch K.M."/>
        </authorList>
    </citation>
    <scope>NUCLEOTIDE SEQUENCE</scope>
    <source>
        <strain evidence="6">CAN-66</strain>
        <tissue evidence="6">Leaf</tissue>
    </source>
</reference>
<dbReference type="SUPFAM" id="SSF53067">
    <property type="entry name" value="Actin-like ATPase domain"/>
    <property type="match status" value="2"/>
</dbReference>
<gene>
    <name evidence="6" type="ORF">OSB04_029404</name>
</gene>
<dbReference type="EC" id="2.7.1.59" evidence="2"/>
<dbReference type="AlphaFoldDB" id="A0AA38SQ32"/>
<proteinExistence type="inferred from homology"/>
<dbReference type="PANTHER" id="PTHR43190:SF3">
    <property type="entry name" value="N-ACETYL-D-GLUCOSAMINE KINASE"/>
    <property type="match status" value="1"/>
</dbReference>
<dbReference type="InterPro" id="IPR002731">
    <property type="entry name" value="ATPase_BadF"/>
</dbReference>
<feature type="domain" description="ATPase BadF/BadG/BcrA/BcrD type" evidence="5">
    <location>
        <begin position="251"/>
        <end position="408"/>
    </location>
</feature>
<evidence type="ECO:0000313" key="6">
    <source>
        <dbReference type="EMBL" id="KAJ9542898.1"/>
    </source>
</evidence>
<comment type="similarity">
    <text evidence="1">Belongs to the eukaryotic-type N-acetylglucosamine kinase family.</text>
</comment>
<name>A0AA38SQ32_9ASTR</name>
<evidence type="ECO:0000256" key="2">
    <source>
        <dbReference type="ARBA" id="ARBA00012122"/>
    </source>
</evidence>
<keyword evidence="7" id="KW-1185">Reference proteome</keyword>
<evidence type="ECO:0000256" key="3">
    <source>
        <dbReference type="ARBA" id="ARBA00014974"/>
    </source>
</evidence>
<comment type="caution">
    <text evidence="6">The sequence shown here is derived from an EMBL/GenBank/DDBJ whole genome shotgun (WGS) entry which is preliminary data.</text>
</comment>
<evidence type="ECO:0000256" key="4">
    <source>
        <dbReference type="ARBA" id="ARBA00031123"/>
    </source>
</evidence>
<dbReference type="InterPro" id="IPR043129">
    <property type="entry name" value="ATPase_NBD"/>
</dbReference>
<dbReference type="CDD" id="cd24081">
    <property type="entry name" value="ASKHA_NBD_DdNAGK-like"/>
    <property type="match status" value="1"/>
</dbReference>
<dbReference type="PANTHER" id="PTHR43190">
    <property type="entry name" value="N-ACETYL-D-GLUCOSAMINE KINASE"/>
    <property type="match status" value="1"/>
</dbReference>
<feature type="domain" description="ATPase BadF/BadG/BcrA/BcrD type" evidence="5">
    <location>
        <begin position="28"/>
        <end position="189"/>
    </location>
</feature>
<dbReference type="Pfam" id="PF01869">
    <property type="entry name" value="BcrAD_BadFG"/>
    <property type="match status" value="2"/>
</dbReference>
<dbReference type="EMBL" id="JARYMX010000007">
    <property type="protein sequence ID" value="KAJ9542898.1"/>
    <property type="molecule type" value="Genomic_DNA"/>
</dbReference>
<organism evidence="6 7">
    <name type="scientific">Centaurea solstitialis</name>
    <name type="common">yellow star-thistle</name>
    <dbReference type="NCBI Taxonomy" id="347529"/>
    <lineage>
        <taxon>Eukaryota</taxon>
        <taxon>Viridiplantae</taxon>
        <taxon>Streptophyta</taxon>
        <taxon>Embryophyta</taxon>
        <taxon>Tracheophyta</taxon>
        <taxon>Spermatophyta</taxon>
        <taxon>Magnoliopsida</taxon>
        <taxon>eudicotyledons</taxon>
        <taxon>Gunneridae</taxon>
        <taxon>Pentapetalae</taxon>
        <taxon>asterids</taxon>
        <taxon>campanulids</taxon>
        <taxon>Asterales</taxon>
        <taxon>Asteraceae</taxon>
        <taxon>Carduoideae</taxon>
        <taxon>Cardueae</taxon>
        <taxon>Centaureinae</taxon>
        <taxon>Centaurea</taxon>
    </lineage>
</organism>
<dbReference type="InterPro" id="IPR052519">
    <property type="entry name" value="Euk-type_GlcNAc_Kinase"/>
</dbReference>
<dbReference type="GO" id="GO:0045127">
    <property type="term" value="F:N-acetylglucosamine kinase activity"/>
    <property type="evidence" value="ECO:0007669"/>
    <property type="project" value="UniProtKB-EC"/>
</dbReference>
<accession>A0AA38SQ32</accession>
<dbReference type="Proteomes" id="UP001172457">
    <property type="component" value="Chromosome 7"/>
</dbReference>
<dbReference type="Gene3D" id="3.30.420.40">
    <property type="match status" value="2"/>
</dbReference>